<protein>
    <recommendedName>
        <fullName evidence="1">peptidylprolyl isomerase</fullName>
        <ecNumber evidence="1">5.2.1.8</ecNumber>
    </recommendedName>
</protein>
<dbReference type="PROSITE" id="PS50059">
    <property type="entry name" value="FKBP_PPIASE"/>
    <property type="match status" value="1"/>
</dbReference>
<dbReference type="Gene3D" id="3.10.50.40">
    <property type="match status" value="1"/>
</dbReference>
<dbReference type="EC" id="5.2.1.8" evidence="1"/>
<keyword evidence="1" id="KW-0413">Isomerase</keyword>
<dbReference type="SUPFAM" id="SSF54534">
    <property type="entry name" value="FKBP-like"/>
    <property type="match status" value="1"/>
</dbReference>
<dbReference type="EMBL" id="JALLBG020000138">
    <property type="protein sequence ID" value="KAL3762226.1"/>
    <property type="molecule type" value="Genomic_DNA"/>
</dbReference>
<feature type="domain" description="PPIase FKBP-type" evidence="3">
    <location>
        <begin position="186"/>
        <end position="306"/>
    </location>
</feature>
<evidence type="ECO:0000313" key="5">
    <source>
        <dbReference type="Proteomes" id="UP001530293"/>
    </source>
</evidence>
<feature type="region of interest" description="Disordered" evidence="2">
    <location>
        <begin position="127"/>
        <end position="158"/>
    </location>
</feature>
<dbReference type="GO" id="GO:0003755">
    <property type="term" value="F:peptidyl-prolyl cis-trans isomerase activity"/>
    <property type="evidence" value="ECO:0007669"/>
    <property type="project" value="UniProtKB-KW"/>
</dbReference>
<dbReference type="AlphaFoldDB" id="A0ABD3MDR5"/>
<comment type="caution">
    <text evidence="4">The sequence shown here is derived from an EMBL/GenBank/DDBJ whole genome shotgun (WGS) entry which is preliminary data.</text>
</comment>
<evidence type="ECO:0000256" key="2">
    <source>
        <dbReference type="SAM" id="MobiDB-lite"/>
    </source>
</evidence>
<dbReference type="Proteomes" id="UP001530293">
    <property type="component" value="Unassembled WGS sequence"/>
</dbReference>
<sequence length="306" mass="33408">MMVHRHRHPTRQCSAIAWIMISAWCAWTTTTCTTAAFVTPSFSRMSFSSPTSMNVMRHGHGDGRGHGDEDEHPLIHIIDEGGRSNGAVMLDNRRRDFILLTTSLMVGAPSSALAGIDPSALKSLPIEGDTSGSTSRLRQISSLTNNGASGPRPEDSQDIAFTVLPSGEGSYRTYREGYGDATIQPGSKVAVEMTIRCRSFATADEPGGVTYFTTKGDTDFNELAWTIGSSPSDGDIVPTQLEECMMGMKKGSVRRIELPSPVVYAAYKAGRLPLPSEKNKDGKRRFEKLWKTDATLLFEVLVTRIK</sequence>
<organism evidence="4 5">
    <name type="scientific">Discostella pseudostelligera</name>
    <dbReference type="NCBI Taxonomy" id="259834"/>
    <lineage>
        <taxon>Eukaryota</taxon>
        <taxon>Sar</taxon>
        <taxon>Stramenopiles</taxon>
        <taxon>Ochrophyta</taxon>
        <taxon>Bacillariophyta</taxon>
        <taxon>Coscinodiscophyceae</taxon>
        <taxon>Thalassiosirophycidae</taxon>
        <taxon>Stephanodiscales</taxon>
        <taxon>Stephanodiscaceae</taxon>
        <taxon>Discostella</taxon>
    </lineage>
</organism>
<keyword evidence="5" id="KW-1185">Reference proteome</keyword>
<comment type="catalytic activity">
    <reaction evidence="1">
        <text>[protein]-peptidylproline (omega=180) = [protein]-peptidylproline (omega=0)</text>
        <dbReference type="Rhea" id="RHEA:16237"/>
        <dbReference type="Rhea" id="RHEA-COMP:10747"/>
        <dbReference type="Rhea" id="RHEA-COMP:10748"/>
        <dbReference type="ChEBI" id="CHEBI:83833"/>
        <dbReference type="ChEBI" id="CHEBI:83834"/>
        <dbReference type="EC" id="5.2.1.8"/>
    </reaction>
</comment>
<evidence type="ECO:0000256" key="1">
    <source>
        <dbReference type="PROSITE-ProRule" id="PRU00277"/>
    </source>
</evidence>
<evidence type="ECO:0000313" key="4">
    <source>
        <dbReference type="EMBL" id="KAL3762226.1"/>
    </source>
</evidence>
<keyword evidence="1" id="KW-0697">Rotamase</keyword>
<evidence type="ECO:0000259" key="3">
    <source>
        <dbReference type="PROSITE" id="PS50059"/>
    </source>
</evidence>
<dbReference type="InterPro" id="IPR046357">
    <property type="entry name" value="PPIase_dom_sf"/>
</dbReference>
<name>A0ABD3MDR5_9STRA</name>
<proteinExistence type="predicted"/>
<dbReference type="InterPro" id="IPR001179">
    <property type="entry name" value="PPIase_FKBP_dom"/>
</dbReference>
<reference evidence="4 5" key="1">
    <citation type="submission" date="2024-10" db="EMBL/GenBank/DDBJ databases">
        <title>Updated reference genomes for cyclostephanoid diatoms.</title>
        <authorList>
            <person name="Roberts W.R."/>
            <person name="Alverson A.J."/>
        </authorList>
    </citation>
    <scope>NUCLEOTIDE SEQUENCE [LARGE SCALE GENOMIC DNA]</scope>
    <source>
        <strain evidence="4 5">AJA232-27</strain>
    </source>
</reference>
<accession>A0ABD3MDR5</accession>
<feature type="compositionally biased region" description="Polar residues" evidence="2">
    <location>
        <begin position="130"/>
        <end position="148"/>
    </location>
</feature>
<gene>
    <name evidence="4" type="ORF">ACHAWU_004764</name>
</gene>